<sequence>MNTKRVPHYAMTLGGYRTSLSYPVLSSHSYLPREERLKIGITDGMMRVSVGMENTEDLVNDFMQALEVFGK</sequence>
<dbReference type="Gene3D" id="3.90.1150.10">
    <property type="entry name" value="Aspartate Aminotransferase, domain 1"/>
    <property type="match status" value="1"/>
</dbReference>
<protein>
    <submittedName>
        <fullName evidence="4">PLP-dependent transferase</fullName>
    </submittedName>
</protein>
<dbReference type="SUPFAM" id="SSF53383">
    <property type="entry name" value="PLP-dependent transferases"/>
    <property type="match status" value="1"/>
</dbReference>
<dbReference type="PANTHER" id="PTHR11808:SF80">
    <property type="entry name" value="CYSTATHIONINE GAMMA-LYASE"/>
    <property type="match status" value="1"/>
</dbReference>
<dbReference type="GO" id="GO:0016740">
    <property type="term" value="F:transferase activity"/>
    <property type="evidence" value="ECO:0007669"/>
    <property type="project" value="UniProtKB-KW"/>
</dbReference>
<dbReference type="GO" id="GO:0019346">
    <property type="term" value="P:transsulfuration"/>
    <property type="evidence" value="ECO:0007669"/>
    <property type="project" value="InterPro"/>
</dbReference>
<comment type="similarity">
    <text evidence="3">Belongs to the trans-sulfuration enzymes family.</text>
</comment>
<evidence type="ECO:0000256" key="1">
    <source>
        <dbReference type="ARBA" id="ARBA00001933"/>
    </source>
</evidence>
<dbReference type="Proteomes" id="UP000886800">
    <property type="component" value="Unassembled WGS sequence"/>
</dbReference>
<comment type="cofactor">
    <cofactor evidence="1 3">
        <name>pyridoxal 5'-phosphate</name>
        <dbReference type="ChEBI" id="CHEBI:597326"/>
    </cofactor>
</comment>
<name>A0A9D1WSQ2_9FIRM</name>
<proteinExistence type="inferred from homology"/>
<evidence type="ECO:0000256" key="2">
    <source>
        <dbReference type="ARBA" id="ARBA00022898"/>
    </source>
</evidence>
<evidence type="ECO:0000313" key="5">
    <source>
        <dbReference type="Proteomes" id="UP000886800"/>
    </source>
</evidence>
<dbReference type="AlphaFoldDB" id="A0A9D1WSQ2"/>
<keyword evidence="2 3" id="KW-0663">Pyridoxal phosphate</keyword>
<dbReference type="GO" id="GO:0016846">
    <property type="term" value="F:carbon-sulfur lyase activity"/>
    <property type="evidence" value="ECO:0007669"/>
    <property type="project" value="TreeGrafter"/>
</dbReference>
<comment type="caution">
    <text evidence="4">The sequence shown here is derived from an EMBL/GenBank/DDBJ whole genome shotgun (WGS) entry which is preliminary data.</text>
</comment>
<dbReference type="PANTHER" id="PTHR11808">
    <property type="entry name" value="TRANS-SULFURATION ENZYME FAMILY MEMBER"/>
    <property type="match status" value="1"/>
</dbReference>
<evidence type="ECO:0000313" key="4">
    <source>
        <dbReference type="EMBL" id="HIX66381.1"/>
    </source>
</evidence>
<dbReference type="Pfam" id="PF01053">
    <property type="entry name" value="Cys_Met_Meta_PP"/>
    <property type="match status" value="1"/>
</dbReference>
<accession>A0A9D1WSQ2</accession>
<dbReference type="EMBL" id="DXES01000190">
    <property type="protein sequence ID" value="HIX66381.1"/>
    <property type="molecule type" value="Genomic_DNA"/>
</dbReference>
<dbReference type="GO" id="GO:0005737">
    <property type="term" value="C:cytoplasm"/>
    <property type="evidence" value="ECO:0007669"/>
    <property type="project" value="TreeGrafter"/>
</dbReference>
<dbReference type="InterPro" id="IPR015422">
    <property type="entry name" value="PyrdxlP-dep_Trfase_small"/>
</dbReference>
<dbReference type="InterPro" id="IPR000277">
    <property type="entry name" value="Cys/Met-Metab_PyrdxlP-dep_enz"/>
</dbReference>
<reference evidence="4" key="2">
    <citation type="submission" date="2021-04" db="EMBL/GenBank/DDBJ databases">
        <authorList>
            <person name="Gilroy R."/>
        </authorList>
    </citation>
    <scope>NUCLEOTIDE SEQUENCE</scope>
    <source>
        <strain evidence="4">CHK188-5543</strain>
    </source>
</reference>
<organism evidence="4 5">
    <name type="scientific">Candidatus Anaerotruncus excrementipullorum</name>
    <dbReference type="NCBI Taxonomy" id="2838465"/>
    <lineage>
        <taxon>Bacteria</taxon>
        <taxon>Bacillati</taxon>
        <taxon>Bacillota</taxon>
        <taxon>Clostridia</taxon>
        <taxon>Eubacteriales</taxon>
        <taxon>Oscillospiraceae</taxon>
        <taxon>Anaerotruncus</taxon>
    </lineage>
</organism>
<evidence type="ECO:0000256" key="3">
    <source>
        <dbReference type="RuleBase" id="RU362118"/>
    </source>
</evidence>
<keyword evidence="4" id="KW-0808">Transferase</keyword>
<dbReference type="InterPro" id="IPR015424">
    <property type="entry name" value="PyrdxlP-dep_Trfase"/>
</dbReference>
<gene>
    <name evidence="4" type="ORF">H9736_09050</name>
</gene>
<dbReference type="GO" id="GO:0030170">
    <property type="term" value="F:pyridoxal phosphate binding"/>
    <property type="evidence" value="ECO:0007669"/>
    <property type="project" value="InterPro"/>
</dbReference>
<reference evidence="4" key="1">
    <citation type="journal article" date="2021" name="PeerJ">
        <title>Extensive microbial diversity within the chicken gut microbiome revealed by metagenomics and culture.</title>
        <authorList>
            <person name="Gilroy R."/>
            <person name="Ravi A."/>
            <person name="Getino M."/>
            <person name="Pursley I."/>
            <person name="Horton D.L."/>
            <person name="Alikhan N.F."/>
            <person name="Baker D."/>
            <person name="Gharbi K."/>
            <person name="Hall N."/>
            <person name="Watson M."/>
            <person name="Adriaenssens E.M."/>
            <person name="Foster-Nyarko E."/>
            <person name="Jarju S."/>
            <person name="Secka A."/>
            <person name="Antonio M."/>
            <person name="Oren A."/>
            <person name="Chaudhuri R.R."/>
            <person name="La Ragione R."/>
            <person name="Hildebrand F."/>
            <person name="Pallen M.J."/>
        </authorList>
    </citation>
    <scope>NUCLEOTIDE SEQUENCE</scope>
    <source>
        <strain evidence="4">CHK188-5543</strain>
    </source>
</reference>